<comment type="caution">
    <text evidence="2">The sequence shown here is derived from an EMBL/GenBank/DDBJ whole genome shotgun (WGS) entry which is preliminary data.</text>
</comment>
<dbReference type="STRING" id="1047168.A0A0F4GEL0"/>
<organism evidence="2 3">
    <name type="scientific">Zymoseptoria brevis</name>
    <dbReference type="NCBI Taxonomy" id="1047168"/>
    <lineage>
        <taxon>Eukaryota</taxon>
        <taxon>Fungi</taxon>
        <taxon>Dikarya</taxon>
        <taxon>Ascomycota</taxon>
        <taxon>Pezizomycotina</taxon>
        <taxon>Dothideomycetes</taxon>
        <taxon>Dothideomycetidae</taxon>
        <taxon>Mycosphaerellales</taxon>
        <taxon>Mycosphaerellaceae</taxon>
        <taxon>Zymoseptoria</taxon>
    </lineage>
</organism>
<dbReference type="Proteomes" id="UP000033647">
    <property type="component" value="Unassembled WGS sequence"/>
</dbReference>
<evidence type="ECO:0000256" key="1">
    <source>
        <dbReference type="SAM" id="Phobius"/>
    </source>
</evidence>
<keyword evidence="1" id="KW-0812">Transmembrane</keyword>
<keyword evidence="3" id="KW-1185">Reference proteome</keyword>
<keyword evidence="1" id="KW-0472">Membrane</keyword>
<gene>
    <name evidence="2" type="ORF">TI39_contig1051g00027</name>
</gene>
<proteinExistence type="predicted"/>
<name>A0A0F4GEL0_9PEZI</name>
<dbReference type="PANTHER" id="PTHR36205">
    <property type="entry name" value="CHROMOSOME 19, WHOLE GENOME SHOTGUN SEQUENCE"/>
    <property type="match status" value="1"/>
</dbReference>
<dbReference type="EMBL" id="LAFY01001042">
    <property type="protein sequence ID" value="KJX95769.1"/>
    <property type="molecule type" value="Genomic_DNA"/>
</dbReference>
<dbReference type="InterPro" id="IPR021822">
    <property type="entry name" value="DUF3405"/>
</dbReference>
<reference evidence="2 3" key="1">
    <citation type="submission" date="2015-03" db="EMBL/GenBank/DDBJ databases">
        <title>RNA-seq based gene annotation and comparative genomics of four Zymoseptoria species reveal species-specific pathogenicity related genes and transposable element activity.</title>
        <authorList>
            <person name="Grandaubert J."/>
            <person name="Bhattacharyya A."/>
            <person name="Stukenbrock E.H."/>
        </authorList>
    </citation>
    <scope>NUCLEOTIDE SEQUENCE [LARGE SCALE GENOMIC DNA]</scope>
    <source>
        <strain evidence="2 3">Zb18110</strain>
    </source>
</reference>
<dbReference type="Pfam" id="PF11885">
    <property type="entry name" value="DUF3405"/>
    <property type="match status" value="1"/>
</dbReference>
<dbReference type="PANTHER" id="PTHR36205:SF2">
    <property type="entry name" value="MAJOR FACILITATOR SUPERFAMILY TRANSPORTER"/>
    <property type="match status" value="1"/>
</dbReference>
<evidence type="ECO:0000313" key="2">
    <source>
        <dbReference type="EMBL" id="KJX95769.1"/>
    </source>
</evidence>
<dbReference type="AlphaFoldDB" id="A0A0F4GEL0"/>
<protein>
    <submittedName>
        <fullName evidence="2">Uncharacterized protein</fullName>
    </submittedName>
</protein>
<evidence type="ECO:0000313" key="3">
    <source>
        <dbReference type="Proteomes" id="UP000033647"/>
    </source>
</evidence>
<sequence length="585" mass="65991">MKSRLGDRGIEKPLFWNLAYGSAVLFSMALVYSLLPHTWLSSDSVPTSSLEIPSQIPSTETIDPTLPSNTPLCDVWSNYDSTWRRQIPLAVPANDTALAPTRLGDPEVMNRNGTHGCVPAAERLGPFGHSVGRSDFRDRPWSTLRWGESQSQCAYEQQQQTIEKGTPYRAMKSRLQRFHGGVDENLKNAWLDGKVTGKTAVVLRTWDQFEYTANQKAWLRTLVTELAMDTGGRYQLFLLVDVKDGELDLNDDKTHAEVLEKSVPGEFRDMTLLWNEKMVKEWFPKVDQHRAMHQMYQALQIFSYTFPEFDHIWQLETDARLTGNAARILDDVTTWSTSQPRKNLWERNARFYVPGLWSDYTAFSAAIDDELANHTDSTTWGPPPTAQIYITPGGPTPPSRSDTTWGIGEAPDLITFSPMIDPIGSDWAYEEGGVHGFDPPKSLPRRMAIVSMTRTSRKLLRLISLEQRETGNWLVSESTPETFTFLHGLKGVYAPHVVSFSFDDGKGKGLDTEEMEEMVHKGPWWSRAGGARTGFLWTHGGLPEERWKGASYFFWEGTARGVWKGYVGGECGEAMLLHPVKGDDD</sequence>
<dbReference type="OrthoDB" id="3353407at2759"/>
<accession>A0A0F4GEL0</accession>
<keyword evidence="1" id="KW-1133">Transmembrane helix</keyword>
<feature type="transmembrane region" description="Helical" evidence="1">
    <location>
        <begin position="14"/>
        <end position="35"/>
    </location>
</feature>